<feature type="transmembrane region" description="Helical" evidence="5">
    <location>
        <begin position="202"/>
        <end position="231"/>
    </location>
</feature>
<protein>
    <submittedName>
        <fullName evidence="9">Wzy polymerase domain-containing protein</fullName>
    </submittedName>
</protein>
<proteinExistence type="predicted"/>
<feature type="domain" description="O-antigen ligase-related" evidence="6">
    <location>
        <begin position="203"/>
        <end position="341"/>
    </location>
</feature>
<keyword evidence="3 5" id="KW-1133">Transmembrane helix</keyword>
<feature type="transmembrane region" description="Helical" evidence="5">
    <location>
        <begin position="339"/>
        <end position="358"/>
    </location>
</feature>
<dbReference type="InterPro" id="IPR031726">
    <property type="entry name" value="PglL_A"/>
</dbReference>
<evidence type="ECO:0000256" key="4">
    <source>
        <dbReference type="ARBA" id="ARBA00023136"/>
    </source>
</evidence>
<evidence type="ECO:0000256" key="5">
    <source>
        <dbReference type="SAM" id="Phobius"/>
    </source>
</evidence>
<feature type="transmembrane region" description="Helical" evidence="5">
    <location>
        <begin position="38"/>
        <end position="57"/>
    </location>
</feature>
<reference evidence="9 10" key="1">
    <citation type="submission" date="2024-09" db="EMBL/GenBank/DDBJ databases">
        <title>Novel species of the genus Pelomonas and Roseateles isolated from streams.</title>
        <authorList>
            <person name="Lu H."/>
        </authorList>
    </citation>
    <scope>NUCLEOTIDE SEQUENCE [LARGE SCALE GENOMIC DNA]</scope>
    <source>
        <strain evidence="9 10">BYS96W</strain>
    </source>
</reference>
<evidence type="ECO:0000259" key="7">
    <source>
        <dbReference type="Pfam" id="PF11846"/>
    </source>
</evidence>
<feature type="transmembrane region" description="Helical" evidence="5">
    <location>
        <begin position="238"/>
        <end position="257"/>
    </location>
</feature>
<evidence type="ECO:0000259" key="8">
    <source>
        <dbReference type="Pfam" id="PF15864"/>
    </source>
</evidence>
<dbReference type="InterPro" id="IPR051533">
    <property type="entry name" value="WaaL-like"/>
</dbReference>
<evidence type="ECO:0000256" key="3">
    <source>
        <dbReference type="ARBA" id="ARBA00022989"/>
    </source>
</evidence>
<keyword evidence="2 5" id="KW-0812">Transmembrane</keyword>
<dbReference type="InterPro" id="IPR007016">
    <property type="entry name" value="O-antigen_ligase-rel_domated"/>
</dbReference>
<feature type="transmembrane region" description="Helical" evidence="5">
    <location>
        <begin position="93"/>
        <end position="111"/>
    </location>
</feature>
<comment type="caution">
    <text evidence="9">The sequence shown here is derived from an EMBL/GenBank/DDBJ whole genome shotgun (WGS) entry which is preliminary data.</text>
</comment>
<dbReference type="Pfam" id="PF15864">
    <property type="entry name" value="PglL_A"/>
    <property type="match status" value="1"/>
</dbReference>
<organism evidence="9 10">
    <name type="scientific">Pelomonas nitida</name>
    <dbReference type="NCBI Taxonomy" id="3299027"/>
    <lineage>
        <taxon>Bacteria</taxon>
        <taxon>Pseudomonadati</taxon>
        <taxon>Pseudomonadota</taxon>
        <taxon>Betaproteobacteria</taxon>
        <taxon>Burkholderiales</taxon>
        <taxon>Sphaerotilaceae</taxon>
        <taxon>Roseateles</taxon>
    </lineage>
</organism>
<evidence type="ECO:0000256" key="2">
    <source>
        <dbReference type="ARBA" id="ARBA00022692"/>
    </source>
</evidence>
<dbReference type="PANTHER" id="PTHR37422">
    <property type="entry name" value="TEICHURONIC ACID BIOSYNTHESIS PROTEIN TUAE"/>
    <property type="match status" value="1"/>
</dbReference>
<keyword evidence="4 5" id="KW-0472">Membrane</keyword>
<feature type="transmembrane region" description="Helical" evidence="5">
    <location>
        <begin position="423"/>
        <end position="441"/>
    </location>
</feature>
<evidence type="ECO:0000313" key="9">
    <source>
        <dbReference type="EMBL" id="MFG6457368.1"/>
    </source>
</evidence>
<dbReference type="Pfam" id="PF04932">
    <property type="entry name" value="Wzy_C"/>
    <property type="match status" value="1"/>
</dbReference>
<feature type="domain" description="Protein glycosylation ligase" evidence="8">
    <location>
        <begin position="168"/>
        <end position="188"/>
    </location>
</feature>
<feature type="domain" description="Virulence factor membrane-bound polymerase C-terminal" evidence="7">
    <location>
        <begin position="374"/>
        <end position="529"/>
    </location>
</feature>
<feature type="transmembrane region" description="Helical" evidence="5">
    <location>
        <begin position="123"/>
        <end position="144"/>
    </location>
</feature>
<evidence type="ECO:0000313" key="10">
    <source>
        <dbReference type="Proteomes" id="UP001606305"/>
    </source>
</evidence>
<dbReference type="Proteomes" id="UP001606305">
    <property type="component" value="Unassembled WGS sequence"/>
</dbReference>
<comment type="subcellular location">
    <subcellularLocation>
        <location evidence="1">Membrane</location>
        <topology evidence="1">Multi-pass membrane protein</topology>
    </subcellularLocation>
</comment>
<name>A0ABW7G5Z3_9BURK</name>
<accession>A0ABW7G5Z3</accession>
<evidence type="ECO:0000256" key="1">
    <source>
        <dbReference type="ARBA" id="ARBA00004141"/>
    </source>
</evidence>
<keyword evidence="10" id="KW-1185">Reference proteome</keyword>
<dbReference type="PANTHER" id="PTHR37422:SF21">
    <property type="entry name" value="EXOQ-LIKE PROTEIN"/>
    <property type="match status" value="1"/>
</dbReference>
<sequence length="577" mass="60482">MSSQPSSASAHAAPVSLILAAALPPLLAFNQTPAATLYNQLLALAGWGLALVCWASSAPGWRAGLKSPAAVAMALLLAAPVVSVVGRGLPLSLGLNAVAVIGAGLAVLLLAQGLSRPARQKAAEAFCCGLLLTGLLSVGISLVQVFAPELANGVVIARSGVVGSAVSNLRQPNHLASLMMWSAIAAVYVTERRGWRWLLPPLLAAFVFTVVLSASRTGYIGIAMLAVWGIVDRRLSGTARLSLLATPLMLGASWWLMSHWSAESGHAFRGASRLAEGAGSPSRVAILRDAWGLITANPLTGVGWGEFNFAWSLTPFPTRPIAFFDHTHNLPAQLAVELGLPWAGAVLGLLAWALWRGWRGAVNSQGDDAPLRRAALMIVLTIGLHSLLEYPLWYAYFLLPACFALGLALPVDDAAAPAPATPGVVVGVVLIAASMLAVGDYQRIAAIYAPSADAQPLKQRIAIGQGSPFFSHHADYAAATSLPPGPDALAAARRTAFSLVDARLLMHWSRSLEATGDIEGARFLADRLREFRNPTGDNWFESCTEASPSPDASPASSPAAMVQCQPASGVVDWRTLR</sequence>
<dbReference type="Pfam" id="PF11846">
    <property type="entry name" value="Wzy_C_2"/>
    <property type="match status" value="1"/>
</dbReference>
<evidence type="ECO:0000259" key="6">
    <source>
        <dbReference type="Pfam" id="PF04932"/>
    </source>
</evidence>
<feature type="transmembrane region" description="Helical" evidence="5">
    <location>
        <begin position="370"/>
        <end position="387"/>
    </location>
</feature>
<dbReference type="RefSeq" id="WP_394488224.1">
    <property type="nucleotide sequence ID" value="NZ_JBIGIA010000007.1"/>
</dbReference>
<feature type="transmembrane region" description="Helical" evidence="5">
    <location>
        <begin position="69"/>
        <end position="87"/>
    </location>
</feature>
<gene>
    <name evidence="9" type="ORF">ACG00X_11040</name>
</gene>
<dbReference type="EMBL" id="JBIGIA010000007">
    <property type="protein sequence ID" value="MFG6457368.1"/>
    <property type="molecule type" value="Genomic_DNA"/>
</dbReference>
<dbReference type="InterPro" id="IPR021797">
    <property type="entry name" value="Wzy_C_2"/>
</dbReference>